<name>A0A0J9UNP7_FUSO4</name>
<reference evidence="2" key="2">
    <citation type="journal article" date="2010" name="Nature">
        <title>Comparative genomics reveals mobile pathogenicity chromosomes in Fusarium.</title>
        <authorList>
            <person name="Ma L.J."/>
            <person name="van der Does H.C."/>
            <person name="Borkovich K.A."/>
            <person name="Coleman J.J."/>
            <person name="Daboussi M.J."/>
            <person name="Di Pietro A."/>
            <person name="Dufresne M."/>
            <person name="Freitag M."/>
            <person name="Grabherr M."/>
            <person name="Henrissat B."/>
            <person name="Houterman P.M."/>
            <person name="Kang S."/>
            <person name="Shim W.B."/>
            <person name="Woloshuk C."/>
            <person name="Xie X."/>
            <person name="Xu J.R."/>
            <person name="Antoniw J."/>
            <person name="Baker S.E."/>
            <person name="Bluhm B.H."/>
            <person name="Breakspear A."/>
            <person name="Brown D.W."/>
            <person name="Butchko R.A."/>
            <person name="Chapman S."/>
            <person name="Coulson R."/>
            <person name="Coutinho P.M."/>
            <person name="Danchin E.G."/>
            <person name="Diener A."/>
            <person name="Gale L.R."/>
            <person name="Gardiner D.M."/>
            <person name="Goff S."/>
            <person name="Hammond-Kosack K.E."/>
            <person name="Hilburn K."/>
            <person name="Hua-Van A."/>
            <person name="Jonkers W."/>
            <person name="Kazan K."/>
            <person name="Kodira C.D."/>
            <person name="Koehrsen M."/>
            <person name="Kumar L."/>
            <person name="Lee Y.H."/>
            <person name="Li L."/>
            <person name="Manners J.M."/>
            <person name="Miranda-Saavedra D."/>
            <person name="Mukherjee M."/>
            <person name="Park G."/>
            <person name="Park J."/>
            <person name="Park S.Y."/>
            <person name="Proctor R.H."/>
            <person name="Regev A."/>
            <person name="Ruiz-Roldan M.C."/>
            <person name="Sain D."/>
            <person name="Sakthikumar S."/>
            <person name="Sykes S."/>
            <person name="Schwartz D.C."/>
            <person name="Turgeon B.G."/>
            <person name="Wapinski I."/>
            <person name="Yoder O."/>
            <person name="Young S."/>
            <person name="Zeng Q."/>
            <person name="Zhou S."/>
            <person name="Galagan J."/>
            <person name="Cuomo C.A."/>
            <person name="Kistler H.C."/>
            <person name="Rep M."/>
        </authorList>
    </citation>
    <scope>NUCLEOTIDE SEQUENCE [LARGE SCALE GENOMIC DNA]</scope>
    <source>
        <strain evidence="2">4287</strain>
    </source>
</reference>
<sequence length="119" mass="13415">MAETQSVEMKDSPEPAHKEPEERQTRYSQEETDRLEGELSPIDALATFIPPGVVIPPYPPWRHTANSNHLHGRNQRIGHIGERNGNKVFELIGDAPHYPSFQMRGLGPCILCSWCFPGL</sequence>
<protein>
    <submittedName>
        <fullName evidence="2">Uncharacterized protein</fullName>
    </submittedName>
</protein>
<evidence type="ECO:0000256" key="1">
    <source>
        <dbReference type="SAM" id="MobiDB-lite"/>
    </source>
</evidence>
<feature type="compositionally biased region" description="Basic and acidic residues" evidence="1">
    <location>
        <begin position="8"/>
        <end position="36"/>
    </location>
</feature>
<dbReference type="KEGG" id="fox:FOXG_18734"/>
<dbReference type="GeneID" id="28959440"/>
<dbReference type="VEuPathDB" id="FungiDB:FOXG_18734"/>
<evidence type="ECO:0000313" key="2">
    <source>
        <dbReference type="EMBL" id="KNB00558.1"/>
    </source>
</evidence>
<dbReference type="AlphaFoldDB" id="A0A0J9UNP7"/>
<evidence type="ECO:0000313" key="3">
    <source>
        <dbReference type="Proteomes" id="UP000009097"/>
    </source>
</evidence>
<gene>
    <name evidence="2" type="ORF">FOXG_18734</name>
</gene>
<organism evidence="2 3">
    <name type="scientific">Fusarium oxysporum f. sp. lycopersici (strain 4287 / CBS 123668 / FGSC 9935 / NRRL 34936)</name>
    <name type="common">Fusarium vascular wilt of tomato</name>
    <dbReference type="NCBI Taxonomy" id="426428"/>
    <lineage>
        <taxon>Eukaryota</taxon>
        <taxon>Fungi</taxon>
        <taxon>Dikarya</taxon>
        <taxon>Ascomycota</taxon>
        <taxon>Pezizomycotina</taxon>
        <taxon>Sordariomycetes</taxon>
        <taxon>Hypocreomycetidae</taxon>
        <taxon>Hypocreales</taxon>
        <taxon>Nectriaceae</taxon>
        <taxon>Fusarium</taxon>
        <taxon>Fusarium oxysporum species complex</taxon>
    </lineage>
</organism>
<dbReference type="OrthoDB" id="2993351at2759"/>
<dbReference type="Proteomes" id="UP000009097">
    <property type="component" value="Unassembled WGS sequence"/>
</dbReference>
<reference evidence="2" key="1">
    <citation type="submission" date="2007-04" db="EMBL/GenBank/DDBJ databases">
        <authorList>
            <consortium name="The Broad Institute Genome Sequencing Platform"/>
            <person name="Birren B."/>
            <person name="Lander E."/>
            <person name="Galagan J."/>
            <person name="Nusbaum C."/>
            <person name="Devon K."/>
            <person name="Ma L.-J."/>
            <person name="Jaffe D."/>
            <person name="Butler J."/>
            <person name="Alvarez P."/>
            <person name="Gnerre S."/>
            <person name="Grabherr M."/>
            <person name="Kleber M."/>
            <person name="Mauceli E."/>
            <person name="Brockman W."/>
            <person name="MacCallum I.A."/>
            <person name="Young S."/>
            <person name="LaButti K."/>
            <person name="DeCaprio D."/>
            <person name="Crawford M."/>
            <person name="Koehrsen M."/>
            <person name="Engels R."/>
            <person name="Montgomery P."/>
            <person name="Pearson M."/>
            <person name="Howarth C."/>
            <person name="Larson L."/>
            <person name="White J."/>
            <person name="O'Leary S."/>
            <person name="Kodira C."/>
            <person name="Zeng Q."/>
            <person name="Yandava C."/>
            <person name="Alvarado L."/>
            <person name="Kistler C."/>
            <person name="Shim W.-B."/>
            <person name="Kang S."/>
            <person name="Woloshuk C."/>
        </authorList>
    </citation>
    <scope>NUCLEOTIDE SEQUENCE</scope>
    <source>
        <strain evidence="2">4287</strain>
    </source>
</reference>
<accession>A0A0J9UNP7</accession>
<dbReference type="EMBL" id="DS231699">
    <property type="protein sequence ID" value="KNB00558.1"/>
    <property type="molecule type" value="Genomic_DNA"/>
</dbReference>
<dbReference type="RefSeq" id="XP_018238603.1">
    <property type="nucleotide sequence ID" value="XM_018398869.1"/>
</dbReference>
<proteinExistence type="predicted"/>
<feature type="region of interest" description="Disordered" evidence="1">
    <location>
        <begin position="1"/>
        <end position="36"/>
    </location>
</feature>